<keyword evidence="3" id="KW-1185">Reference proteome</keyword>
<name>A0A834W908_9FABA</name>
<proteinExistence type="predicted"/>
<evidence type="ECO:0000313" key="3">
    <source>
        <dbReference type="Proteomes" id="UP000634136"/>
    </source>
</evidence>
<evidence type="ECO:0000256" key="1">
    <source>
        <dbReference type="SAM" id="MobiDB-lite"/>
    </source>
</evidence>
<dbReference type="Proteomes" id="UP000634136">
    <property type="component" value="Unassembled WGS sequence"/>
</dbReference>
<feature type="region of interest" description="Disordered" evidence="1">
    <location>
        <begin position="1"/>
        <end position="23"/>
    </location>
</feature>
<dbReference type="AlphaFoldDB" id="A0A834W908"/>
<feature type="compositionally biased region" description="Basic and acidic residues" evidence="1">
    <location>
        <begin position="12"/>
        <end position="23"/>
    </location>
</feature>
<gene>
    <name evidence="2" type="ORF">G2W53_033994</name>
</gene>
<reference evidence="2" key="1">
    <citation type="submission" date="2020-09" db="EMBL/GenBank/DDBJ databases">
        <title>Genome-Enabled Discovery of Anthraquinone Biosynthesis in Senna tora.</title>
        <authorList>
            <person name="Kang S.-H."/>
            <person name="Pandey R.P."/>
            <person name="Lee C.-M."/>
            <person name="Sim J.-S."/>
            <person name="Jeong J.-T."/>
            <person name="Choi B.-S."/>
            <person name="Jung M."/>
            <person name="Ginzburg D."/>
            <person name="Zhao K."/>
            <person name="Won S.Y."/>
            <person name="Oh T.-J."/>
            <person name="Yu Y."/>
            <person name="Kim N.-H."/>
            <person name="Lee O.R."/>
            <person name="Lee T.-H."/>
            <person name="Bashyal P."/>
            <person name="Kim T.-S."/>
            <person name="Lee W.-H."/>
            <person name="Kawkins C."/>
            <person name="Kim C.-K."/>
            <person name="Kim J.S."/>
            <person name="Ahn B.O."/>
            <person name="Rhee S.Y."/>
            <person name="Sohng J.K."/>
        </authorList>
    </citation>
    <scope>NUCLEOTIDE SEQUENCE</scope>
    <source>
        <tissue evidence="2">Leaf</tissue>
    </source>
</reference>
<accession>A0A834W908</accession>
<sequence>MGDAGSPQKAGKYIERNIKMSDS</sequence>
<dbReference type="EMBL" id="JAAIUW010000010">
    <property type="protein sequence ID" value="KAF7813018.1"/>
    <property type="molecule type" value="Genomic_DNA"/>
</dbReference>
<protein>
    <submittedName>
        <fullName evidence="2">Uncharacterized protein</fullName>
    </submittedName>
</protein>
<comment type="caution">
    <text evidence="2">The sequence shown here is derived from an EMBL/GenBank/DDBJ whole genome shotgun (WGS) entry which is preliminary data.</text>
</comment>
<evidence type="ECO:0000313" key="2">
    <source>
        <dbReference type="EMBL" id="KAF7813018.1"/>
    </source>
</evidence>
<organism evidence="2 3">
    <name type="scientific">Senna tora</name>
    <dbReference type="NCBI Taxonomy" id="362788"/>
    <lineage>
        <taxon>Eukaryota</taxon>
        <taxon>Viridiplantae</taxon>
        <taxon>Streptophyta</taxon>
        <taxon>Embryophyta</taxon>
        <taxon>Tracheophyta</taxon>
        <taxon>Spermatophyta</taxon>
        <taxon>Magnoliopsida</taxon>
        <taxon>eudicotyledons</taxon>
        <taxon>Gunneridae</taxon>
        <taxon>Pentapetalae</taxon>
        <taxon>rosids</taxon>
        <taxon>fabids</taxon>
        <taxon>Fabales</taxon>
        <taxon>Fabaceae</taxon>
        <taxon>Caesalpinioideae</taxon>
        <taxon>Cassia clade</taxon>
        <taxon>Senna</taxon>
    </lineage>
</organism>